<dbReference type="EMBL" id="MSFM01000011">
    <property type="protein sequence ID" value="PKY01410.1"/>
    <property type="molecule type" value="Genomic_DNA"/>
</dbReference>
<dbReference type="AlphaFoldDB" id="A0A2I1CUV2"/>
<dbReference type="Proteomes" id="UP000234254">
    <property type="component" value="Unassembled WGS sequence"/>
</dbReference>
<keyword evidence="1" id="KW-0812">Transmembrane</keyword>
<dbReference type="VEuPathDB" id="FungiDB:P168DRAFT_48702"/>
<evidence type="ECO:0000313" key="3">
    <source>
        <dbReference type="Proteomes" id="UP000234254"/>
    </source>
</evidence>
<sequence length="77" mass="8580">MRVNLLEYKKDQIMLDDVYASISSSSVFLFFFYSGISHLACLVSRGISKVGGESACGGNLPQQTINYTLKQNHVFIQ</sequence>
<dbReference type="GeneID" id="36549498"/>
<organism evidence="2 3">
    <name type="scientific">Aspergillus campestris (strain IBT 28561)</name>
    <dbReference type="NCBI Taxonomy" id="1392248"/>
    <lineage>
        <taxon>Eukaryota</taxon>
        <taxon>Fungi</taxon>
        <taxon>Dikarya</taxon>
        <taxon>Ascomycota</taxon>
        <taxon>Pezizomycotina</taxon>
        <taxon>Eurotiomycetes</taxon>
        <taxon>Eurotiomycetidae</taxon>
        <taxon>Eurotiales</taxon>
        <taxon>Aspergillaceae</taxon>
        <taxon>Aspergillus</taxon>
        <taxon>Aspergillus subgen. Circumdati</taxon>
    </lineage>
</organism>
<accession>A0A2I1CUV2</accession>
<reference evidence="2" key="1">
    <citation type="submission" date="2016-12" db="EMBL/GenBank/DDBJ databases">
        <title>The genomes of Aspergillus section Nigri reveals drivers in fungal speciation.</title>
        <authorList>
            <consortium name="DOE Joint Genome Institute"/>
            <person name="Vesth T.C."/>
            <person name="Nybo J."/>
            <person name="Theobald S."/>
            <person name="Brandl J."/>
            <person name="Frisvad J.C."/>
            <person name="Nielsen K.F."/>
            <person name="Lyhne E.K."/>
            <person name="Kogle M.E."/>
            <person name="Kuo A."/>
            <person name="Riley R."/>
            <person name="Clum A."/>
            <person name="Nolan M."/>
            <person name="Lipzen A."/>
            <person name="Salamov A."/>
            <person name="Henrissat B."/>
            <person name="Wiebenga A."/>
            <person name="De vries R.P."/>
            <person name="Grigoriev I.V."/>
            <person name="Mortensen U.H."/>
            <person name="Andersen M.R."/>
            <person name="Baker S.E."/>
        </authorList>
    </citation>
    <scope>NUCLEOTIDE SEQUENCE</scope>
    <source>
        <strain evidence="2">IBT 28561</strain>
    </source>
</reference>
<keyword evidence="3" id="KW-1185">Reference proteome</keyword>
<dbReference type="RefSeq" id="XP_024690004.1">
    <property type="nucleotide sequence ID" value="XM_024841969.1"/>
</dbReference>
<comment type="caution">
    <text evidence="2">The sequence shown here is derived from an EMBL/GenBank/DDBJ whole genome shotgun (WGS) entry which is preliminary data.</text>
</comment>
<proteinExistence type="predicted"/>
<protein>
    <submittedName>
        <fullName evidence="2">Uncharacterized protein</fullName>
    </submittedName>
</protein>
<evidence type="ECO:0000256" key="1">
    <source>
        <dbReference type="SAM" id="Phobius"/>
    </source>
</evidence>
<evidence type="ECO:0000313" key="2">
    <source>
        <dbReference type="EMBL" id="PKY01410.1"/>
    </source>
</evidence>
<name>A0A2I1CUV2_ASPC2</name>
<feature type="transmembrane region" description="Helical" evidence="1">
    <location>
        <begin position="20"/>
        <end position="43"/>
    </location>
</feature>
<keyword evidence="1" id="KW-1133">Transmembrane helix</keyword>
<keyword evidence="1" id="KW-0472">Membrane</keyword>
<gene>
    <name evidence="2" type="ORF">P168DRAFT_48702</name>
</gene>